<gene>
    <name evidence="5" type="ORF">C7453_103306</name>
    <name evidence="4" type="ORF">HLH32_07890</name>
</gene>
<dbReference type="SUPFAM" id="SSF51735">
    <property type="entry name" value="NAD(P)-binding Rossmann-fold domains"/>
    <property type="match status" value="1"/>
</dbReference>
<evidence type="ECO:0000313" key="4">
    <source>
        <dbReference type="EMBL" id="MBB2186307.1"/>
    </source>
</evidence>
<accession>A0A370G516</accession>
<organism evidence="5 6">
    <name type="scientific">Gluconacetobacter liquefaciens</name>
    <name type="common">Acetobacter liquefaciens</name>
    <dbReference type="NCBI Taxonomy" id="89584"/>
    <lineage>
        <taxon>Bacteria</taxon>
        <taxon>Pseudomonadati</taxon>
        <taxon>Pseudomonadota</taxon>
        <taxon>Alphaproteobacteria</taxon>
        <taxon>Acetobacterales</taxon>
        <taxon>Acetobacteraceae</taxon>
        <taxon>Gluconacetobacter</taxon>
    </lineage>
</organism>
<dbReference type="Proteomes" id="UP000254958">
    <property type="component" value="Unassembled WGS sequence"/>
</dbReference>
<feature type="signal peptide" evidence="2">
    <location>
        <begin position="1"/>
        <end position="25"/>
    </location>
</feature>
<dbReference type="AlphaFoldDB" id="A0A370G516"/>
<dbReference type="InterPro" id="IPR028939">
    <property type="entry name" value="P5C_Rdtase_cat_N"/>
</dbReference>
<dbReference type="Proteomes" id="UP000562982">
    <property type="component" value="Unassembled WGS sequence"/>
</dbReference>
<dbReference type="Pfam" id="PF03807">
    <property type="entry name" value="F420_oxidored"/>
    <property type="match status" value="1"/>
</dbReference>
<comment type="caution">
    <text evidence="5">The sequence shown here is derived from an EMBL/GenBank/DDBJ whole genome shotgun (WGS) entry which is preliminary data.</text>
</comment>
<reference evidence="5 6" key="1">
    <citation type="submission" date="2018-07" db="EMBL/GenBank/DDBJ databases">
        <title>Genomic Encyclopedia of Type Strains, Phase IV (KMG-IV): sequencing the most valuable type-strain genomes for metagenomic binning, comparative biology and taxonomic classification.</title>
        <authorList>
            <person name="Goeker M."/>
        </authorList>
    </citation>
    <scope>NUCLEOTIDE SEQUENCE [LARGE SCALE GENOMIC DNA]</scope>
    <source>
        <strain evidence="5 6">DSM 5603</strain>
    </source>
</reference>
<name>A0A370G516_GLULI</name>
<evidence type="ECO:0000313" key="6">
    <source>
        <dbReference type="Proteomes" id="UP000254958"/>
    </source>
</evidence>
<dbReference type="RefSeq" id="WP_114726962.1">
    <property type="nucleotide sequence ID" value="NZ_BJMI01000002.1"/>
</dbReference>
<proteinExistence type="predicted"/>
<evidence type="ECO:0000256" key="2">
    <source>
        <dbReference type="SAM" id="SignalP"/>
    </source>
</evidence>
<dbReference type="EMBL" id="JABEQI010000003">
    <property type="protein sequence ID" value="MBB2186307.1"/>
    <property type="molecule type" value="Genomic_DNA"/>
</dbReference>
<sequence>MTHAMHRRTLLAGLCALLPARLALAAQSLRIGTIGAGHVGSTLAGLWLRAGHPVMLSANDIASARSAAEALGQNAQAGTPQDAARFGDVVLLAVPYGALPSVGASLHGLLAGKIVIDACNPYPWRDGEIARTARKQGAGITTQSFFPGAHIVRAFNSEDMSTIRAETHRPPPLLGIPYAGDDPAAMRTVGTLIAEAGFDPVAVGPLEAARLFQPGSDGFEANLTAPDLRTRLGLPRT</sequence>
<evidence type="ECO:0000313" key="5">
    <source>
        <dbReference type="EMBL" id="RDI38845.1"/>
    </source>
</evidence>
<reference evidence="4 7" key="2">
    <citation type="submission" date="2020-04" db="EMBL/GenBank/DDBJ databases">
        <title>Description of novel Gluconacetobacter.</title>
        <authorList>
            <person name="Sombolestani A."/>
        </authorList>
    </citation>
    <scope>NUCLEOTIDE SEQUENCE [LARGE SCALE GENOMIC DNA]</scope>
    <source>
        <strain evidence="4 7">LMG 1382</strain>
    </source>
</reference>
<dbReference type="OrthoDB" id="7557417at2"/>
<feature type="chain" id="PRO_5044585286" evidence="2">
    <location>
        <begin position="26"/>
        <end position="237"/>
    </location>
</feature>
<evidence type="ECO:0000256" key="1">
    <source>
        <dbReference type="ARBA" id="ARBA00023002"/>
    </source>
</evidence>
<evidence type="ECO:0000313" key="7">
    <source>
        <dbReference type="Proteomes" id="UP000562982"/>
    </source>
</evidence>
<keyword evidence="1" id="KW-0560">Oxidoreductase</keyword>
<protein>
    <submittedName>
        <fullName evidence="4">NADPH-dependent F420 reductase</fullName>
    </submittedName>
</protein>
<evidence type="ECO:0000259" key="3">
    <source>
        <dbReference type="Pfam" id="PF03807"/>
    </source>
</evidence>
<dbReference type="GO" id="GO:0016491">
    <property type="term" value="F:oxidoreductase activity"/>
    <property type="evidence" value="ECO:0007669"/>
    <property type="project" value="UniProtKB-KW"/>
</dbReference>
<keyword evidence="6" id="KW-1185">Reference proteome</keyword>
<dbReference type="PANTHER" id="PTHR14239">
    <property type="entry name" value="DUDULIN-RELATED"/>
    <property type="match status" value="1"/>
</dbReference>
<dbReference type="InterPro" id="IPR051267">
    <property type="entry name" value="STEAP_metalloreductase"/>
</dbReference>
<keyword evidence="2" id="KW-0732">Signal</keyword>
<dbReference type="EMBL" id="QQAW01000003">
    <property type="protein sequence ID" value="RDI38845.1"/>
    <property type="molecule type" value="Genomic_DNA"/>
</dbReference>
<dbReference type="PANTHER" id="PTHR14239:SF10">
    <property type="entry name" value="REDUCTASE"/>
    <property type="match status" value="1"/>
</dbReference>
<feature type="domain" description="Pyrroline-5-carboxylate reductase catalytic N-terminal" evidence="3">
    <location>
        <begin position="30"/>
        <end position="121"/>
    </location>
</feature>
<dbReference type="Gene3D" id="3.40.50.720">
    <property type="entry name" value="NAD(P)-binding Rossmann-like Domain"/>
    <property type="match status" value="1"/>
</dbReference>
<dbReference type="InterPro" id="IPR036291">
    <property type="entry name" value="NAD(P)-bd_dom_sf"/>
</dbReference>